<dbReference type="EMBL" id="FUKJ01000242">
    <property type="protein sequence ID" value="SJM93232.1"/>
    <property type="molecule type" value="Genomic_DNA"/>
</dbReference>
<accession>A0A1R4HAE4</accession>
<name>A0A1R4HAE4_9GAMM</name>
<protein>
    <submittedName>
        <fullName evidence="1">Uncharacterized protein</fullName>
    </submittedName>
</protein>
<gene>
    <name evidence="1" type="ORF">CRENPOLYSF2_3160005</name>
</gene>
<keyword evidence="2" id="KW-1185">Reference proteome</keyword>
<dbReference type="AlphaFoldDB" id="A0A1R4HAE4"/>
<evidence type="ECO:0000313" key="1">
    <source>
        <dbReference type="EMBL" id="SJM93232.1"/>
    </source>
</evidence>
<organism evidence="1 2">
    <name type="scientific">Crenothrix polyspora</name>
    <dbReference type="NCBI Taxonomy" id="360316"/>
    <lineage>
        <taxon>Bacteria</taxon>
        <taxon>Pseudomonadati</taxon>
        <taxon>Pseudomonadota</taxon>
        <taxon>Gammaproteobacteria</taxon>
        <taxon>Methylococcales</taxon>
        <taxon>Crenotrichaceae</taxon>
        <taxon>Crenothrix</taxon>
    </lineage>
</organism>
<sequence length="34" mass="3785">MLESAGLSSLRLDLGASYQQVASMEWNEIEVFLP</sequence>
<proteinExistence type="predicted"/>
<dbReference type="Proteomes" id="UP000195442">
    <property type="component" value="Unassembled WGS sequence"/>
</dbReference>
<reference evidence="2" key="1">
    <citation type="submission" date="2017-02" db="EMBL/GenBank/DDBJ databases">
        <authorList>
            <person name="Daims H."/>
        </authorList>
    </citation>
    <scope>NUCLEOTIDE SEQUENCE [LARGE SCALE GENOMIC DNA]</scope>
</reference>
<evidence type="ECO:0000313" key="2">
    <source>
        <dbReference type="Proteomes" id="UP000195442"/>
    </source>
</evidence>